<comment type="caution">
    <text evidence="2">The sequence shown here is derived from an EMBL/GenBank/DDBJ whole genome shotgun (WGS) entry which is preliminary data.</text>
</comment>
<accession>A0A225VRQ2</accession>
<evidence type="ECO:0000313" key="2">
    <source>
        <dbReference type="EMBL" id="OWZ07200.1"/>
    </source>
</evidence>
<gene>
    <name evidence="2" type="ORF">PHMEG_00020438</name>
</gene>
<feature type="region of interest" description="Disordered" evidence="1">
    <location>
        <begin position="116"/>
        <end position="142"/>
    </location>
</feature>
<evidence type="ECO:0000313" key="3">
    <source>
        <dbReference type="Proteomes" id="UP000198211"/>
    </source>
</evidence>
<evidence type="ECO:0000256" key="1">
    <source>
        <dbReference type="SAM" id="MobiDB-lite"/>
    </source>
</evidence>
<dbReference type="EMBL" id="NBNE01003631">
    <property type="protein sequence ID" value="OWZ07200.1"/>
    <property type="molecule type" value="Genomic_DNA"/>
</dbReference>
<organism evidence="2 3">
    <name type="scientific">Phytophthora megakarya</name>
    <dbReference type="NCBI Taxonomy" id="4795"/>
    <lineage>
        <taxon>Eukaryota</taxon>
        <taxon>Sar</taxon>
        <taxon>Stramenopiles</taxon>
        <taxon>Oomycota</taxon>
        <taxon>Peronosporomycetes</taxon>
        <taxon>Peronosporales</taxon>
        <taxon>Peronosporaceae</taxon>
        <taxon>Phytophthora</taxon>
    </lineage>
</organism>
<protein>
    <submittedName>
        <fullName evidence="2">Uncharacterized protein</fullName>
    </submittedName>
</protein>
<dbReference type="AlphaFoldDB" id="A0A225VRQ2"/>
<name>A0A225VRQ2_9STRA</name>
<keyword evidence="3" id="KW-1185">Reference proteome</keyword>
<dbReference type="OrthoDB" id="125200at2759"/>
<reference evidence="3" key="1">
    <citation type="submission" date="2017-03" db="EMBL/GenBank/DDBJ databases">
        <title>Phytopthora megakarya and P. palmivora, two closely related causual agents of cacao black pod achieved similar genome size and gene model numbers by different mechanisms.</title>
        <authorList>
            <person name="Ali S."/>
            <person name="Shao J."/>
            <person name="Larry D.J."/>
            <person name="Kronmiller B."/>
            <person name="Shen D."/>
            <person name="Strem M.D."/>
            <person name="Melnick R.L."/>
            <person name="Guiltinan M.J."/>
            <person name="Tyler B.M."/>
            <person name="Meinhardt L.W."/>
            <person name="Bailey B.A."/>
        </authorList>
    </citation>
    <scope>NUCLEOTIDE SEQUENCE [LARGE SCALE GENOMIC DNA]</scope>
    <source>
        <strain evidence="3">zdho120</strain>
    </source>
</reference>
<sequence length="142" mass="15370">MKLLDGLRSAVLQQREDEVTNFFSNVADLREFISSCEPAAGVNVTVKMCSFSSERLAADNGTRVTLVDSMAHGLFDEVQETLVELNTVNRKPFIAQITVGDAKKKTGSPRVARVSFRAGAEAQGRSGAIASERQGPRDTPAR</sequence>
<proteinExistence type="predicted"/>
<dbReference type="Proteomes" id="UP000198211">
    <property type="component" value="Unassembled WGS sequence"/>
</dbReference>